<dbReference type="AlphaFoldDB" id="A0A318HVI8"/>
<dbReference type="EMBL" id="QJJY01000085">
    <property type="protein sequence ID" value="PXX20081.1"/>
    <property type="molecule type" value="Genomic_DNA"/>
</dbReference>
<dbReference type="Gene3D" id="3.90.1530.10">
    <property type="entry name" value="Conserved hypothetical protein from pyrococcus furiosus pfu- 392566-001, ParB domain"/>
    <property type="match status" value="1"/>
</dbReference>
<feature type="region of interest" description="Disordered" evidence="1">
    <location>
        <begin position="1"/>
        <end position="74"/>
    </location>
</feature>
<comment type="caution">
    <text evidence="2">The sequence shown here is derived from an EMBL/GenBank/DDBJ whole genome shotgun (WGS) entry which is preliminary data.</text>
</comment>
<reference evidence="2 3" key="1">
    <citation type="submission" date="2018-05" db="EMBL/GenBank/DDBJ databases">
        <title>Comparative genomics of bacterial root endophytes of switchgrass collected from native prairies over two seasons.</title>
        <authorList>
            <person name="Tang Y."/>
        </authorList>
    </citation>
    <scope>NUCLEOTIDE SEQUENCE [LARGE SCALE GENOMIC DNA]</scope>
    <source>
        <strain evidence="2 3">NFIX32</strain>
    </source>
</reference>
<evidence type="ECO:0000313" key="3">
    <source>
        <dbReference type="Proteomes" id="UP000247755"/>
    </source>
</evidence>
<dbReference type="SUPFAM" id="SSF110849">
    <property type="entry name" value="ParB/Sulfiredoxin"/>
    <property type="match status" value="1"/>
</dbReference>
<proteinExistence type="predicted"/>
<organism evidence="2 3">
    <name type="scientific">Burkholderia pyrrocinia</name>
    <name type="common">Pseudomonas pyrrocinia</name>
    <dbReference type="NCBI Taxonomy" id="60550"/>
    <lineage>
        <taxon>Bacteria</taxon>
        <taxon>Pseudomonadati</taxon>
        <taxon>Pseudomonadota</taxon>
        <taxon>Betaproteobacteria</taxon>
        <taxon>Burkholderiales</taxon>
        <taxon>Burkholderiaceae</taxon>
        <taxon>Burkholderia</taxon>
        <taxon>Burkholderia cepacia complex</taxon>
    </lineage>
</organism>
<dbReference type="CDD" id="cd16387">
    <property type="entry name" value="ParB_N_Srx"/>
    <property type="match status" value="1"/>
</dbReference>
<dbReference type="InterPro" id="IPR036086">
    <property type="entry name" value="ParB/Sulfiredoxin_sf"/>
</dbReference>
<evidence type="ECO:0000256" key="1">
    <source>
        <dbReference type="SAM" id="MobiDB-lite"/>
    </source>
</evidence>
<protein>
    <submittedName>
        <fullName evidence="2">ParB-like nuclease family protein</fullName>
    </submittedName>
</protein>
<name>A0A318HVI8_BURPY</name>
<dbReference type="Proteomes" id="UP000247755">
    <property type="component" value="Unassembled WGS sequence"/>
</dbReference>
<sequence>MPLLRPNPRTSPQVEPQPVRATPFEPVRPPLEPVASDGVPVEAGSAEITESGESLRTPKAVVAGAPESLTPDAWKRQSKDGLNEELVQKIDDAFEDGQDVRVHTSKSGTKTYLIHDPDDRAYFSIDSNETWYPTEMYDYKAIGTWETGKPNQKYAPIEQFDRGRDDVIQTRSDSAKTAMENGVHLDPVKVNEVAPGSATRFRIVDGNHRHFAAQQLGLSTIPYEIVN</sequence>
<accession>A0A318HVI8</accession>
<gene>
    <name evidence="2" type="ORF">NA66_10852</name>
</gene>
<evidence type="ECO:0000313" key="2">
    <source>
        <dbReference type="EMBL" id="PXX20081.1"/>
    </source>
</evidence>